<proteinExistence type="predicted"/>
<organism evidence="3 4">
    <name type="scientific">Planktotalea frisia</name>
    <dbReference type="NCBI Taxonomy" id="696762"/>
    <lineage>
        <taxon>Bacteria</taxon>
        <taxon>Pseudomonadati</taxon>
        <taxon>Pseudomonadota</taxon>
        <taxon>Alphaproteobacteria</taxon>
        <taxon>Rhodobacterales</taxon>
        <taxon>Paracoccaceae</taxon>
        <taxon>Planktotalea</taxon>
    </lineage>
</organism>
<dbReference type="OrthoDB" id="9771580at2"/>
<evidence type="ECO:0000313" key="3">
    <source>
        <dbReference type="EMBL" id="OJI93718.1"/>
    </source>
</evidence>
<keyword evidence="1" id="KW-1188">Viral release from host cell</keyword>
<evidence type="ECO:0000259" key="2">
    <source>
        <dbReference type="Pfam" id="PF17289"/>
    </source>
</evidence>
<accession>A0A1L9NWP7</accession>
<feature type="domain" description="Terminase large subunit gp17-like C-terminal" evidence="2">
    <location>
        <begin position="3"/>
        <end position="97"/>
    </location>
</feature>
<reference evidence="3 4" key="1">
    <citation type="submission" date="2016-10" db="EMBL/GenBank/DDBJ databases">
        <title>Genome sequence of Planktotalea frisia SH6-1.</title>
        <authorList>
            <person name="Poehlein A."/>
            <person name="Bakenhus I."/>
            <person name="Voget S."/>
            <person name="Brinkhoff T."/>
            <person name="Simon M."/>
        </authorList>
    </citation>
    <scope>NUCLEOTIDE SEQUENCE [LARGE SCALE GENOMIC DNA]</scope>
    <source>
        <strain evidence="3 4">SH6-1</strain>
    </source>
</reference>
<dbReference type="EMBL" id="MLCB01000133">
    <property type="protein sequence ID" value="OJI93718.1"/>
    <property type="molecule type" value="Genomic_DNA"/>
</dbReference>
<protein>
    <recommendedName>
        <fullName evidence="2">Terminase large subunit gp17-like C-terminal domain-containing protein</fullName>
    </recommendedName>
</protein>
<dbReference type="Proteomes" id="UP000184514">
    <property type="component" value="Unassembled WGS sequence"/>
</dbReference>
<dbReference type="Gene3D" id="3.30.420.240">
    <property type="match status" value="1"/>
</dbReference>
<comment type="caution">
    <text evidence="3">The sequence shown here is derived from an EMBL/GenBank/DDBJ whole genome shotgun (WGS) entry which is preliminary data.</text>
</comment>
<keyword evidence="4" id="KW-1185">Reference proteome</keyword>
<dbReference type="InterPro" id="IPR035421">
    <property type="entry name" value="Terminase_6C"/>
</dbReference>
<evidence type="ECO:0000313" key="4">
    <source>
        <dbReference type="Proteomes" id="UP000184514"/>
    </source>
</evidence>
<dbReference type="Pfam" id="PF17289">
    <property type="entry name" value="Terminase_6C"/>
    <property type="match status" value="1"/>
</dbReference>
<dbReference type="AlphaFoldDB" id="A0A1L9NWP7"/>
<name>A0A1L9NWP7_9RHOB</name>
<dbReference type="STRING" id="696762.PFRI_20190"/>
<evidence type="ECO:0000256" key="1">
    <source>
        <dbReference type="ARBA" id="ARBA00022612"/>
    </source>
</evidence>
<sequence>MIEKAHEYDPSVILLEDAGVGTSLIDVLRHEGLNAVEVQPTQSKEIRAHIQTPKFQSSRVLFPRSAPWLSELEAEILAFPSRRNDDQVHSITQALAHEYLTIGSGVECL</sequence>
<gene>
    <name evidence="3" type="ORF">PFRI_20190</name>
</gene>